<dbReference type="PANTHER" id="PTHR48036">
    <property type="entry name" value="SPLICING FACTOR (PAD-1), PUTATIVE (AFU_ORTHOLOGUE AFUA_1G15810)-RELATED"/>
    <property type="match status" value="1"/>
</dbReference>
<dbReference type="GO" id="GO:0005634">
    <property type="term" value="C:nucleus"/>
    <property type="evidence" value="ECO:0007669"/>
    <property type="project" value="InterPro"/>
</dbReference>
<dbReference type="InterPro" id="IPR006509">
    <property type="entry name" value="RBM39_SF"/>
</dbReference>
<dbReference type="SMART" id="SM00360">
    <property type="entry name" value="RRM"/>
    <property type="match status" value="1"/>
</dbReference>
<comment type="caution">
    <text evidence="5">The sequence shown here is derived from an EMBL/GenBank/DDBJ whole genome shotgun (WGS) entry which is preliminary data.</text>
</comment>
<protein>
    <recommendedName>
        <fullName evidence="4">RRM domain-containing protein</fullName>
    </recommendedName>
</protein>
<evidence type="ECO:0000256" key="1">
    <source>
        <dbReference type="ARBA" id="ARBA00022884"/>
    </source>
</evidence>
<evidence type="ECO:0000256" key="3">
    <source>
        <dbReference type="SAM" id="MobiDB-lite"/>
    </source>
</evidence>
<dbReference type="GO" id="GO:0003723">
    <property type="term" value="F:RNA binding"/>
    <property type="evidence" value="ECO:0007669"/>
    <property type="project" value="UniProtKB-UniRule"/>
</dbReference>
<organism evidence="5 6">
    <name type="scientific">Petrolisthes cinctipes</name>
    <name type="common">Flat porcelain crab</name>
    <dbReference type="NCBI Taxonomy" id="88211"/>
    <lineage>
        <taxon>Eukaryota</taxon>
        <taxon>Metazoa</taxon>
        <taxon>Ecdysozoa</taxon>
        <taxon>Arthropoda</taxon>
        <taxon>Crustacea</taxon>
        <taxon>Multicrustacea</taxon>
        <taxon>Malacostraca</taxon>
        <taxon>Eumalacostraca</taxon>
        <taxon>Eucarida</taxon>
        <taxon>Decapoda</taxon>
        <taxon>Pleocyemata</taxon>
        <taxon>Anomura</taxon>
        <taxon>Galatheoidea</taxon>
        <taxon>Porcellanidae</taxon>
        <taxon>Petrolisthes</taxon>
    </lineage>
</organism>
<dbReference type="InterPro" id="IPR035979">
    <property type="entry name" value="RBD_domain_sf"/>
</dbReference>
<dbReference type="Gene3D" id="3.30.70.330">
    <property type="match status" value="1"/>
</dbReference>
<evidence type="ECO:0000313" key="6">
    <source>
        <dbReference type="Proteomes" id="UP001286313"/>
    </source>
</evidence>
<dbReference type="Proteomes" id="UP001286313">
    <property type="component" value="Unassembled WGS sequence"/>
</dbReference>
<dbReference type="GO" id="GO:0006397">
    <property type="term" value="P:mRNA processing"/>
    <property type="evidence" value="ECO:0007669"/>
    <property type="project" value="InterPro"/>
</dbReference>
<evidence type="ECO:0000259" key="4">
    <source>
        <dbReference type="PROSITE" id="PS50102"/>
    </source>
</evidence>
<name>A0AAE1GGN4_PETCI</name>
<accession>A0AAE1GGN4</accession>
<feature type="compositionally biased region" description="Basic and acidic residues" evidence="3">
    <location>
        <begin position="452"/>
        <end position="462"/>
    </location>
</feature>
<evidence type="ECO:0000256" key="2">
    <source>
        <dbReference type="PROSITE-ProRule" id="PRU00176"/>
    </source>
</evidence>
<dbReference type="InterPro" id="IPR012677">
    <property type="entry name" value="Nucleotide-bd_a/b_plait_sf"/>
</dbReference>
<keyword evidence="6" id="KW-1185">Reference proteome</keyword>
<sequence>MAEELVSDTGDGRSLSLNQQEHIAQRLQHMTADIDLDVLLKELLGDKIQPRNKEKRRESRSRSRSKDRDTHTRLTSRDDNESSDSRDRDRSRSRSRDRYSRSRSKERETNKDRKDCPSSKGKKPWLVFDEEREARTVFFMQLNSFATNRSLRNFFSKAGPVSTVHVIVNPFEYSVCVAYITFKKKKSVSKALKMTGRCLSGQPVIVRQTQHNGFQTLAAKAQNLVHAAKPAVQEKLVSGASGSLTGMIPAQPNRGADTRPPHMSVLPPAPNISKDYLSQGKLSAQEPSPMRGAQAISHHTYVPANDRRAPLNSASYLPQHIKMDNAYDDKVTYLRLHDGTLKKVTSGDQLLNAIKNQEADSAIVELYHPTTRPLIHYPYLCVFPWTMSQDNLTLYVNLKANREKFLQDRWCNLTEGRTYKATSWGHPSHIDESGLSESMQSNWSTPPPGYRQTDHSLPHRQEAMSSTSSYVPHALSQQEARSFGPPDINSITQAWIHLKGHTNMITDLQQATQLVNCAVEDGIPFTIQAWTTETGCQHNPHLSAFVVD</sequence>
<feature type="region of interest" description="Disordered" evidence="3">
    <location>
        <begin position="50"/>
        <end position="121"/>
    </location>
</feature>
<evidence type="ECO:0000313" key="5">
    <source>
        <dbReference type="EMBL" id="KAK3891566.1"/>
    </source>
</evidence>
<dbReference type="SUPFAM" id="SSF54928">
    <property type="entry name" value="RNA-binding domain, RBD"/>
    <property type="match status" value="1"/>
</dbReference>
<dbReference type="Pfam" id="PF00076">
    <property type="entry name" value="RRM_1"/>
    <property type="match status" value="1"/>
</dbReference>
<proteinExistence type="predicted"/>
<feature type="region of interest" description="Disordered" evidence="3">
    <location>
        <begin position="435"/>
        <end position="486"/>
    </location>
</feature>
<dbReference type="InterPro" id="IPR000504">
    <property type="entry name" value="RRM_dom"/>
</dbReference>
<dbReference type="EMBL" id="JAWQEG010000328">
    <property type="protein sequence ID" value="KAK3891566.1"/>
    <property type="molecule type" value="Genomic_DNA"/>
</dbReference>
<gene>
    <name evidence="5" type="ORF">Pcinc_004544</name>
</gene>
<feature type="compositionally biased region" description="Basic and acidic residues" evidence="3">
    <location>
        <begin position="50"/>
        <end position="117"/>
    </location>
</feature>
<dbReference type="AlphaFoldDB" id="A0AAE1GGN4"/>
<feature type="compositionally biased region" description="Polar residues" evidence="3">
    <location>
        <begin position="463"/>
        <end position="480"/>
    </location>
</feature>
<reference evidence="5" key="1">
    <citation type="submission" date="2023-10" db="EMBL/GenBank/DDBJ databases">
        <title>Genome assemblies of two species of porcelain crab, Petrolisthes cinctipes and Petrolisthes manimaculis (Anomura: Porcellanidae).</title>
        <authorList>
            <person name="Angst P."/>
        </authorList>
    </citation>
    <scope>NUCLEOTIDE SEQUENCE</scope>
    <source>
        <strain evidence="5">PB745_01</strain>
        <tissue evidence="5">Gill</tissue>
    </source>
</reference>
<keyword evidence="1 2" id="KW-0694">RNA-binding</keyword>
<feature type="compositionally biased region" description="Polar residues" evidence="3">
    <location>
        <begin position="435"/>
        <end position="444"/>
    </location>
</feature>
<dbReference type="PROSITE" id="PS50102">
    <property type="entry name" value="RRM"/>
    <property type="match status" value="1"/>
</dbReference>
<feature type="domain" description="RRM" evidence="4">
    <location>
        <begin position="135"/>
        <end position="211"/>
    </location>
</feature>